<sequence>MVLSGKVKSIEAGVRIGKLVVLSDEAVGRGAGRKIKCRCDCGTECMVPIGGLRQTRGTRSCGCLVAESQRTKHAIPVGERFGKLVVLGEVPRTGVNRKVSAQCDCGTIKDFVIHNLINGHTTSCGCQKLLAASKRSTHGHTRKNQFNRTYSVYRDMRTRCENPNYREFRLYGGRGIAVCERWRESYENFLADMGERPAGMTLERDRVNESYSPENCRWATPAEQAINKRNNVFIEYQGRRMTVSQWAAELGLDAKRLYYRVKQGWPPEKILAK</sequence>
<dbReference type="eggNOG" id="COG2963">
    <property type="taxonomic scope" value="Bacteria"/>
</dbReference>
<evidence type="ECO:0000313" key="1">
    <source>
        <dbReference type="EMBL" id="ABO57531.1"/>
    </source>
</evidence>
<dbReference type="KEGG" id="bvi:Bcep1808_4568"/>
<dbReference type="AlphaFoldDB" id="A4JMM8"/>
<gene>
    <name evidence="1" type="ordered locus">Bcep1808_4568</name>
</gene>
<proteinExistence type="predicted"/>
<protein>
    <submittedName>
        <fullName evidence="1">Uncharacterized protein</fullName>
    </submittedName>
</protein>
<dbReference type="Proteomes" id="UP000002287">
    <property type="component" value="Chromosome 2"/>
</dbReference>
<accession>A4JMM8</accession>
<organism evidence="1 2">
    <name type="scientific">Burkholderia vietnamiensis (strain G4 / LMG 22486)</name>
    <name type="common">Burkholderia cepacia (strain R1808)</name>
    <dbReference type="NCBI Taxonomy" id="269482"/>
    <lineage>
        <taxon>Bacteria</taxon>
        <taxon>Pseudomonadati</taxon>
        <taxon>Pseudomonadota</taxon>
        <taxon>Betaproteobacteria</taxon>
        <taxon>Burkholderiales</taxon>
        <taxon>Burkholderiaceae</taxon>
        <taxon>Burkholderia</taxon>
        <taxon>Burkholderia cepacia complex</taxon>
    </lineage>
</organism>
<dbReference type="EMBL" id="CP000615">
    <property type="protein sequence ID" value="ABO57531.1"/>
    <property type="molecule type" value="Genomic_DNA"/>
</dbReference>
<reference evidence="2" key="1">
    <citation type="submission" date="2007-03" db="EMBL/GenBank/DDBJ databases">
        <title>Complete sequence of chromosome 2 of Burkholderia vietnamiensis G4.</title>
        <authorList>
            <consortium name="US DOE Joint Genome Institute"/>
            <person name="Copeland A."/>
            <person name="Lucas S."/>
            <person name="Lapidus A."/>
            <person name="Barry K."/>
            <person name="Detter J.C."/>
            <person name="Glavina del Rio T."/>
            <person name="Hammon N."/>
            <person name="Israni S."/>
            <person name="Dalin E."/>
            <person name="Tice H."/>
            <person name="Pitluck S."/>
            <person name="Chain P."/>
            <person name="Malfatti S."/>
            <person name="Shin M."/>
            <person name="Vergez L."/>
            <person name="Schmutz J."/>
            <person name="Larimer F."/>
            <person name="Land M."/>
            <person name="Hauser L."/>
            <person name="Kyrpides N."/>
            <person name="Tiedje J."/>
            <person name="Richardson P."/>
        </authorList>
    </citation>
    <scope>NUCLEOTIDE SEQUENCE [LARGE SCALE GENOMIC DNA]</scope>
    <source>
        <strain evidence="2">G4 / LMG 22486</strain>
    </source>
</reference>
<name>A4JMM8_BURVG</name>
<evidence type="ECO:0000313" key="2">
    <source>
        <dbReference type="Proteomes" id="UP000002287"/>
    </source>
</evidence>
<dbReference type="HOGENOM" id="CLU_074053_0_0_4"/>